<dbReference type="SUPFAM" id="SSF50405">
    <property type="entry name" value="Actin-crosslinking proteins"/>
    <property type="match status" value="1"/>
</dbReference>
<dbReference type="EMBL" id="KV407459">
    <property type="protein sequence ID" value="KZF22045.1"/>
    <property type="molecule type" value="Genomic_DNA"/>
</dbReference>
<evidence type="ECO:0000313" key="6">
    <source>
        <dbReference type="Proteomes" id="UP000076632"/>
    </source>
</evidence>
<feature type="region of interest" description="Disordered" evidence="4">
    <location>
        <begin position="1"/>
        <end position="44"/>
    </location>
</feature>
<dbReference type="Proteomes" id="UP000076632">
    <property type="component" value="Unassembled WGS sequence"/>
</dbReference>
<evidence type="ECO:0000256" key="2">
    <source>
        <dbReference type="ARBA" id="ARBA00010878"/>
    </source>
</evidence>
<dbReference type="STRING" id="1328760.A0A165GD36"/>
<evidence type="ECO:0000313" key="5">
    <source>
        <dbReference type="EMBL" id="KZF22045.1"/>
    </source>
</evidence>
<dbReference type="PANTHER" id="PTHR12928">
    <property type="entry name" value="FRG1 PROTEIN"/>
    <property type="match status" value="1"/>
</dbReference>
<dbReference type="Gene3D" id="2.80.10.50">
    <property type="match status" value="1"/>
</dbReference>
<reference evidence="5 6" key="1">
    <citation type="journal article" date="2016" name="Fungal Biol.">
        <title>The genome of Xylona heveae provides a window into fungal endophytism.</title>
        <authorList>
            <person name="Gazis R."/>
            <person name="Kuo A."/>
            <person name="Riley R."/>
            <person name="LaButti K."/>
            <person name="Lipzen A."/>
            <person name="Lin J."/>
            <person name="Amirebrahimi M."/>
            <person name="Hesse C.N."/>
            <person name="Spatafora J.W."/>
            <person name="Henrissat B."/>
            <person name="Hainaut M."/>
            <person name="Grigoriev I.V."/>
            <person name="Hibbett D.S."/>
        </authorList>
    </citation>
    <scope>NUCLEOTIDE SEQUENCE [LARGE SCALE GENOMIC DNA]</scope>
    <source>
        <strain evidence="5 6">TC161</strain>
    </source>
</reference>
<dbReference type="GeneID" id="28899454"/>
<gene>
    <name evidence="5" type="ORF">L228DRAFT_261278</name>
</gene>
<keyword evidence="3" id="KW-0539">Nucleus</keyword>
<dbReference type="GO" id="GO:0005730">
    <property type="term" value="C:nucleolus"/>
    <property type="evidence" value="ECO:0007669"/>
    <property type="project" value="UniProtKB-SubCell"/>
</dbReference>
<accession>A0A165GD36</accession>
<keyword evidence="6" id="KW-1185">Reference proteome</keyword>
<organism evidence="5 6">
    <name type="scientific">Xylona heveae (strain CBS 132557 / TC161)</name>
    <dbReference type="NCBI Taxonomy" id="1328760"/>
    <lineage>
        <taxon>Eukaryota</taxon>
        <taxon>Fungi</taxon>
        <taxon>Dikarya</taxon>
        <taxon>Ascomycota</taxon>
        <taxon>Pezizomycotina</taxon>
        <taxon>Xylonomycetes</taxon>
        <taxon>Xylonales</taxon>
        <taxon>Xylonaceae</taxon>
        <taxon>Xylona</taxon>
    </lineage>
</organism>
<evidence type="ECO:0000256" key="1">
    <source>
        <dbReference type="ARBA" id="ARBA00004604"/>
    </source>
</evidence>
<dbReference type="GO" id="GO:0071013">
    <property type="term" value="C:catalytic step 2 spliceosome"/>
    <property type="evidence" value="ECO:0007669"/>
    <property type="project" value="TreeGrafter"/>
</dbReference>
<dbReference type="GO" id="GO:0051015">
    <property type="term" value="F:actin filament binding"/>
    <property type="evidence" value="ECO:0007669"/>
    <property type="project" value="TreeGrafter"/>
</dbReference>
<comment type="subcellular location">
    <subcellularLocation>
        <location evidence="1">Nucleus</location>
        <location evidence="1">Nucleolus</location>
    </subcellularLocation>
</comment>
<dbReference type="InterPro" id="IPR008999">
    <property type="entry name" value="Actin-crosslinking"/>
</dbReference>
<dbReference type="PANTHER" id="PTHR12928:SF0">
    <property type="entry name" value="FSHD REGION GENE 1"/>
    <property type="match status" value="1"/>
</dbReference>
<dbReference type="CDD" id="cd23339">
    <property type="entry name" value="beta-trefoil_FSCN_fungal_FRG1-like"/>
    <property type="match status" value="1"/>
</dbReference>
<evidence type="ECO:0000256" key="3">
    <source>
        <dbReference type="ARBA" id="ARBA00023242"/>
    </source>
</evidence>
<comment type="similarity">
    <text evidence="2">Belongs to the FRG1 family.</text>
</comment>
<protein>
    <submittedName>
        <fullName evidence="5">Actin-crosslinking protein</fullName>
    </submittedName>
</protein>
<dbReference type="InterPro" id="IPR010414">
    <property type="entry name" value="FRG1"/>
</dbReference>
<dbReference type="AlphaFoldDB" id="A0A165GD36"/>
<evidence type="ECO:0000256" key="4">
    <source>
        <dbReference type="SAM" id="MobiDB-lite"/>
    </source>
</evidence>
<name>A0A165GD36_XYLHT</name>
<dbReference type="InParanoid" id="A0A165GD36"/>
<dbReference type="RefSeq" id="XP_018187600.1">
    <property type="nucleotide sequence ID" value="XM_018334317.1"/>
</dbReference>
<sequence length="266" mass="29099">MVKPLTFKGDKPKKRKRTIAADDSAQGPSKELVTESSSAVAADDDDSWVTAEAPGDIAGPVIFTLPTSPATCLACDANGKVFASVLENIIDGNPATAEPHDVRQVWRANAVAGSGTWTFKGHHGKYLGCDKFGVFSATKEAVSPEEAFNCIPVPDAAGMMSLQTQRDTFLTVNEEGKSGPEIRGDGETINFSSTLRIRMQARFKPRLKANKEEKAKEKISRKELEEAVGRRLNEDDVRRLKRARREGDYHEAILDVRAKGKHDKFA</sequence>
<dbReference type="OrthoDB" id="5539371at2759"/>
<dbReference type="Pfam" id="PF06229">
    <property type="entry name" value="FRG1"/>
    <property type="match status" value="1"/>
</dbReference>
<dbReference type="OMA" id="ACDVNGK"/>
<proteinExistence type="inferred from homology"/>